<reference evidence="3" key="1">
    <citation type="submission" date="2025-08" db="UniProtKB">
        <authorList>
            <consortium name="Ensembl"/>
        </authorList>
    </citation>
    <scope>IDENTIFICATION</scope>
</reference>
<dbReference type="InterPro" id="IPR052560">
    <property type="entry name" value="RdDP_mobile_element"/>
</dbReference>
<evidence type="ECO:0000313" key="3">
    <source>
        <dbReference type="Ensembl" id="ENSCCRP00015112407.1"/>
    </source>
</evidence>
<proteinExistence type="predicted"/>
<dbReference type="InterPro" id="IPR043502">
    <property type="entry name" value="DNA/RNA_pol_sf"/>
</dbReference>
<feature type="domain" description="Reverse transcriptase" evidence="1">
    <location>
        <begin position="66"/>
        <end position="336"/>
    </location>
</feature>
<dbReference type="Proteomes" id="UP000694700">
    <property type="component" value="Unplaced"/>
</dbReference>
<dbReference type="GO" id="GO:0006259">
    <property type="term" value="P:DNA metabolic process"/>
    <property type="evidence" value="ECO:0007669"/>
    <property type="project" value="UniProtKB-ARBA"/>
</dbReference>
<dbReference type="CDD" id="cd09276">
    <property type="entry name" value="Rnase_HI_RT_non_LTR"/>
    <property type="match status" value="1"/>
</dbReference>
<dbReference type="AlphaFoldDB" id="A0A8C2AY94"/>
<dbReference type="InterPro" id="IPR036397">
    <property type="entry name" value="RNaseH_sf"/>
</dbReference>
<dbReference type="CDD" id="cd01650">
    <property type="entry name" value="RT_nLTR_like"/>
    <property type="match status" value="1"/>
</dbReference>
<dbReference type="SUPFAM" id="SSF56672">
    <property type="entry name" value="DNA/RNA polymerases"/>
    <property type="match status" value="1"/>
</dbReference>
<dbReference type="Pfam" id="PF00078">
    <property type="entry name" value="RVT_1"/>
    <property type="match status" value="1"/>
</dbReference>
<organism evidence="3 4">
    <name type="scientific">Cyprinus carpio</name>
    <name type="common">Common carp</name>
    <dbReference type="NCBI Taxonomy" id="7962"/>
    <lineage>
        <taxon>Eukaryota</taxon>
        <taxon>Metazoa</taxon>
        <taxon>Chordata</taxon>
        <taxon>Craniata</taxon>
        <taxon>Vertebrata</taxon>
        <taxon>Euteleostomi</taxon>
        <taxon>Actinopterygii</taxon>
        <taxon>Neopterygii</taxon>
        <taxon>Teleostei</taxon>
        <taxon>Ostariophysi</taxon>
        <taxon>Cypriniformes</taxon>
        <taxon>Cyprinidae</taxon>
        <taxon>Cyprininae</taxon>
        <taxon>Cyprinus</taxon>
    </lineage>
</organism>
<protein>
    <recommendedName>
        <fullName evidence="5">RNA-directed DNA polymerase from mobile element jockey</fullName>
    </recommendedName>
</protein>
<dbReference type="PANTHER" id="PTHR36688:SF1">
    <property type="entry name" value="ENDONUCLEASE_EXONUCLEASE_PHOSPHATASE DOMAIN-CONTAINING PROTEIN"/>
    <property type="match status" value="1"/>
</dbReference>
<dbReference type="SUPFAM" id="SSF53098">
    <property type="entry name" value="Ribonuclease H-like"/>
    <property type="match status" value="1"/>
</dbReference>
<dbReference type="GO" id="GO:0003676">
    <property type="term" value="F:nucleic acid binding"/>
    <property type="evidence" value="ECO:0007669"/>
    <property type="project" value="InterPro"/>
</dbReference>
<dbReference type="Pfam" id="PF00075">
    <property type="entry name" value="RNase_H"/>
    <property type="match status" value="1"/>
</dbReference>
<sequence length="835" mass="95187">MSENPNTMVQRVLEGDVMDEGFTIYELKRVLQGVRHTSPGKDDICYEMIKHLSDVSLNFILLLFNKIWEIGKLPSSWKHGVIIPIAKPGKNHSLASSYRPIALTSNMCKLMERMVIGRLNYVIEKENLLCSYQSGFRKGRNTMDSVICLESEIRKAMVNKEVLVGVFFDVEKAYDMLWREGLLIKLEKMGIKGKMYNWIMDFLLNRTIQVRVGASYSRIFSIDNGTPQGSVCSPVLFNIMINDIFSKVGQGIGKSLYADDGALWKRGRNVTYVESCMQKAIIEVEKWANNWSFRMSVEKTKVICFSKKKKLPSTKLKLYDKVLEQVSEVRFLGIWMDSRLTFASHIKKVVEKCKKGVNVLRCLAGVDWGATRYSLKRIYCAMIRPIIDYGGIVYSSAAPSILKKVNGVQSQALRIACGAFRTSPISALQVEMAEMPLEIRRIKLKMAYWCSVKGHADAHPVKDVVKESWEHEYASFNSFGWNADKVAKDIGIDGIVMNHTVITPSVPPWMYKMPLVDLQLNIIKNEKERCVSMNIAVVNYLNQNYNNSVQIFTDGSKNPQSGYTAAAIYIPHIEQSTVKRLSNDISVFTTELMAIFIAMIWVEESNIKDTVICSDSFSALCSLKSGKSDARQDILYDILQILYRINPLDKNISFLWIPAHVGVEGNEIVDKLAKTGLKKDEVDIEIPLSKAEAKCIVRKAVINIWQDNWNKELKGRHLYNIQDTVGSERRKYGSRRDDTIISRIRIGHTRLNYYLHMLGKSETDGCIHCGVAETVEHVLVQCQAYNEERAQLVEDLKELKVQLAIKDLFQSAQIQPKVYTILFNYLRDTRLINRI</sequence>
<evidence type="ECO:0000259" key="1">
    <source>
        <dbReference type="PROSITE" id="PS50878"/>
    </source>
</evidence>
<evidence type="ECO:0000259" key="2">
    <source>
        <dbReference type="PROSITE" id="PS50879"/>
    </source>
</evidence>
<dbReference type="PROSITE" id="PS50878">
    <property type="entry name" value="RT_POL"/>
    <property type="match status" value="1"/>
</dbReference>
<feature type="domain" description="RNase H type-1" evidence="2">
    <location>
        <begin position="545"/>
        <end position="678"/>
    </location>
</feature>
<dbReference type="GO" id="GO:0004523">
    <property type="term" value="F:RNA-DNA hybrid ribonuclease activity"/>
    <property type="evidence" value="ECO:0007669"/>
    <property type="project" value="InterPro"/>
</dbReference>
<dbReference type="Ensembl" id="ENSCCRT00015115958.1">
    <property type="protein sequence ID" value="ENSCCRP00015112407.1"/>
    <property type="gene ID" value="ENSCCRG00015044521.1"/>
</dbReference>
<dbReference type="PANTHER" id="PTHR36688">
    <property type="entry name" value="ENDO/EXONUCLEASE/PHOSPHATASE DOMAIN-CONTAINING PROTEIN"/>
    <property type="match status" value="1"/>
</dbReference>
<accession>A0A8C2AY94</accession>
<evidence type="ECO:0008006" key="5">
    <source>
        <dbReference type="Google" id="ProtNLM"/>
    </source>
</evidence>
<dbReference type="PROSITE" id="PS50879">
    <property type="entry name" value="RNASE_H_1"/>
    <property type="match status" value="1"/>
</dbReference>
<name>A0A8C2AY94_CYPCA</name>
<dbReference type="InterPro" id="IPR000477">
    <property type="entry name" value="RT_dom"/>
</dbReference>
<evidence type="ECO:0000313" key="4">
    <source>
        <dbReference type="Proteomes" id="UP000694700"/>
    </source>
</evidence>
<dbReference type="InterPro" id="IPR002156">
    <property type="entry name" value="RNaseH_domain"/>
</dbReference>
<dbReference type="InterPro" id="IPR012337">
    <property type="entry name" value="RNaseH-like_sf"/>
</dbReference>
<dbReference type="Gene3D" id="3.30.420.10">
    <property type="entry name" value="Ribonuclease H-like superfamily/Ribonuclease H"/>
    <property type="match status" value="1"/>
</dbReference>